<proteinExistence type="predicted"/>
<protein>
    <submittedName>
        <fullName evidence="1">Uncharacterized protein</fullName>
    </submittedName>
</protein>
<name>A0A844G1P7_9BACT</name>
<dbReference type="EMBL" id="VUNS01000011">
    <property type="protein sequence ID" value="MST97620.1"/>
    <property type="molecule type" value="Genomic_DNA"/>
</dbReference>
<accession>A0A844G1P7</accession>
<dbReference type="RefSeq" id="WP_154418625.1">
    <property type="nucleotide sequence ID" value="NZ_VUNS01000011.1"/>
</dbReference>
<keyword evidence="2" id="KW-1185">Reference proteome</keyword>
<evidence type="ECO:0000313" key="1">
    <source>
        <dbReference type="EMBL" id="MST97620.1"/>
    </source>
</evidence>
<gene>
    <name evidence="1" type="ORF">FYJ85_11280</name>
</gene>
<sequence>MLLSTRCAFNLQRYNISQTLFLYLERRKGQKDRGWIGNTDNGVFWPLDQYFADVCRGSYLLERNGRYYRFIADDETARRRIGNNNFYKGQQNYDCKELGLTLRNCSNQADRYHTATGWTLVPTAHKWDNVFYTADYTQKYDPYNSRYWPVVMDENCWLYNQNSNRYENVAKKDPFTQVVYNNTGTGYYAVATGTDKKKYLKWMNPFSKYIELPPPPGYGEQELYDSIGVPYWQDTSDENSYITITRNYLADGTWEPLCLSSYPGNIDAALGVTGFYSFWYKDEVIYWGDSVDSATYFRCGQSLENYTDLVFELVKDKNDKREFKRSRIVVEFKGSSYNIDSIIGRSSYKETFYIAGTGVVL</sequence>
<organism evidence="1 2">
    <name type="scientific">Victivallis lenta</name>
    <dbReference type="NCBI Taxonomy" id="2606640"/>
    <lineage>
        <taxon>Bacteria</taxon>
        <taxon>Pseudomonadati</taxon>
        <taxon>Lentisphaerota</taxon>
        <taxon>Lentisphaeria</taxon>
        <taxon>Victivallales</taxon>
        <taxon>Victivallaceae</taxon>
        <taxon>Victivallis</taxon>
    </lineage>
</organism>
<comment type="caution">
    <text evidence="1">The sequence shown here is derived from an EMBL/GenBank/DDBJ whole genome shotgun (WGS) entry which is preliminary data.</text>
</comment>
<dbReference type="Proteomes" id="UP000435649">
    <property type="component" value="Unassembled WGS sequence"/>
</dbReference>
<evidence type="ECO:0000313" key="2">
    <source>
        <dbReference type="Proteomes" id="UP000435649"/>
    </source>
</evidence>
<dbReference type="AlphaFoldDB" id="A0A844G1P7"/>
<reference evidence="1 2" key="1">
    <citation type="submission" date="2019-08" db="EMBL/GenBank/DDBJ databases">
        <title>In-depth cultivation of the pig gut microbiome towards novel bacterial diversity and tailored functional studies.</title>
        <authorList>
            <person name="Wylensek D."/>
            <person name="Hitch T.C.A."/>
            <person name="Clavel T."/>
        </authorList>
    </citation>
    <scope>NUCLEOTIDE SEQUENCE [LARGE SCALE GENOMIC DNA]</scope>
    <source>
        <strain evidence="1 2">BBE-744-WT-12</strain>
    </source>
</reference>